<dbReference type="GO" id="GO:0005829">
    <property type="term" value="C:cytosol"/>
    <property type="evidence" value="ECO:0007669"/>
    <property type="project" value="TreeGrafter"/>
</dbReference>
<comment type="similarity">
    <text evidence="1">Belongs to the GHMP kinase family. GalK subfamily.</text>
</comment>
<dbReference type="PIRSF" id="PIRSF000530">
    <property type="entry name" value="Galactokinase"/>
    <property type="match status" value="1"/>
</dbReference>
<dbReference type="PANTHER" id="PTHR10457:SF7">
    <property type="entry name" value="GALACTOKINASE-RELATED"/>
    <property type="match status" value="1"/>
</dbReference>
<evidence type="ECO:0000256" key="2">
    <source>
        <dbReference type="ARBA" id="ARBA00022741"/>
    </source>
</evidence>
<reference evidence="10" key="1">
    <citation type="submission" date="2018-05" db="EMBL/GenBank/DDBJ databases">
        <title>Pseudarcicella sp. HME7025 Genome sequencing and assembly.</title>
        <authorList>
            <person name="Kim H."/>
            <person name="Kang H."/>
            <person name="Joh K."/>
        </authorList>
    </citation>
    <scope>NUCLEOTIDE SEQUENCE [LARGE SCALE GENOMIC DNA]</scope>
    <source>
        <strain evidence="10">HME7025</strain>
    </source>
</reference>
<dbReference type="GO" id="GO:0006012">
    <property type="term" value="P:galactose metabolic process"/>
    <property type="evidence" value="ECO:0007669"/>
    <property type="project" value="UniProtKB-KW"/>
</dbReference>
<evidence type="ECO:0000259" key="8">
    <source>
        <dbReference type="Pfam" id="PF10509"/>
    </source>
</evidence>
<dbReference type="SUPFAM" id="SSF55060">
    <property type="entry name" value="GHMP Kinase, C-terminal domain"/>
    <property type="match status" value="1"/>
</dbReference>
<dbReference type="Pfam" id="PF10509">
    <property type="entry name" value="GalKase_gal_bdg"/>
    <property type="match status" value="1"/>
</dbReference>
<keyword evidence="5" id="KW-0119">Carbohydrate metabolism</keyword>
<dbReference type="InterPro" id="IPR019539">
    <property type="entry name" value="GalKase_N"/>
</dbReference>
<sequence length="358" mass="39975">MIVSTPGRICLFGEHQDYLGLPVIAAAISKRIQMKGQFRADKIVRFSLPDIESVEEFELDFPLSYTKERDYFKSVCNVLHRKGHSLAKGLEIEVRGNIPINSGTSSSSAMIVSWVKFLCEMYQIPATQKEIGEITYEAEVLEFTEPGGMMDQYSTAVGNVIFLESRPKIAIETYARELGTFVLGDSLEAKDTLKILAHVKFGMLSGLEKIQQVNPDFDLEKASLEDCLTYQSILTDAEWILLQANISDRDILLEAKEMFEGKSEWSDEKLGDLLNRHQVNLREHKQISTTKIDRMIQASLEAGALGAKINGSGGGGCMFAYAPVHPEKVVEAIEKEGGKAYIIRVDEGTKVEKESLFY</sequence>
<dbReference type="EMBL" id="CP029346">
    <property type="protein sequence ID" value="AWL09827.1"/>
    <property type="molecule type" value="Genomic_DNA"/>
</dbReference>
<evidence type="ECO:0000256" key="5">
    <source>
        <dbReference type="ARBA" id="ARBA00023144"/>
    </source>
</evidence>
<proteinExistence type="inferred from homology"/>
<keyword evidence="10" id="KW-1185">Reference proteome</keyword>
<keyword evidence="4" id="KW-0067">ATP-binding</keyword>
<dbReference type="KEGG" id="psez:HME7025_01978"/>
<feature type="domain" description="GHMP kinase C-terminal" evidence="7">
    <location>
        <begin position="268"/>
        <end position="337"/>
    </location>
</feature>
<dbReference type="Proteomes" id="UP000245468">
    <property type="component" value="Chromosome"/>
</dbReference>
<dbReference type="GO" id="GO:0004335">
    <property type="term" value="F:galactokinase activity"/>
    <property type="evidence" value="ECO:0007669"/>
    <property type="project" value="UniProtKB-EC"/>
</dbReference>
<evidence type="ECO:0000256" key="4">
    <source>
        <dbReference type="ARBA" id="ARBA00022840"/>
    </source>
</evidence>
<dbReference type="SUPFAM" id="SSF54211">
    <property type="entry name" value="Ribosomal protein S5 domain 2-like"/>
    <property type="match status" value="1"/>
</dbReference>
<dbReference type="InterPro" id="IPR013750">
    <property type="entry name" value="GHMP_kinase_C_dom"/>
</dbReference>
<dbReference type="EC" id="2.7.1.6" evidence="9"/>
<feature type="domain" description="Galactokinase N-terminal" evidence="8">
    <location>
        <begin position="2"/>
        <end position="32"/>
    </location>
</feature>
<dbReference type="Pfam" id="PF08544">
    <property type="entry name" value="GHMP_kinases_C"/>
    <property type="match status" value="1"/>
</dbReference>
<accession>A0A2S2DYI8</accession>
<evidence type="ECO:0000259" key="7">
    <source>
        <dbReference type="Pfam" id="PF08544"/>
    </source>
</evidence>
<organism evidence="9 10">
    <name type="scientific">Aquirufa nivalisilvae</name>
    <dbReference type="NCBI Taxonomy" id="2516557"/>
    <lineage>
        <taxon>Bacteria</taxon>
        <taxon>Pseudomonadati</taxon>
        <taxon>Bacteroidota</taxon>
        <taxon>Cytophagia</taxon>
        <taxon>Cytophagales</taxon>
        <taxon>Flectobacillaceae</taxon>
        <taxon>Aquirufa</taxon>
    </lineage>
</organism>
<feature type="domain" description="GHMP kinase N-terminal" evidence="6">
    <location>
        <begin position="71"/>
        <end position="158"/>
    </location>
</feature>
<dbReference type="InterPro" id="IPR006204">
    <property type="entry name" value="GHMP_kinase_N_dom"/>
</dbReference>
<dbReference type="RefSeq" id="WP_109323494.1">
    <property type="nucleotide sequence ID" value="NZ_CP029346.1"/>
</dbReference>
<keyword evidence="2" id="KW-0547">Nucleotide-binding</keyword>
<dbReference type="Gene3D" id="3.30.70.890">
    <property type="entry name" value="GHMP kinase, C-terminal domain"/>
    <property type="match status" value="1"/>
</dbReference>
<dbReference type="PANTHER" id="PTHR10457">
    <property type="entry name" value="MEVALONATE KINASE/GALACTOKINASE"/>
    <property type="match status" value="1"/>
</dbReference>
<dbReference type="PRINTS" id="PR00473">
    <property type="entry name" value="GALCTOKINASE"/>
</dbReference>
<dbReference type="InterPro" id="IPR036554">
    <property type="entry name" value="GHMP_kinase_C_sf"/>
</dbReference>
<evidence type="ECO:0000259" key="6">
    <source>
        <dbReference type="Pfam" id="PF00288"/>
    </source>
</evidence>
<evidence type="ECO:0000256" key="3">
    <source>
        <dbReference type="ARBA" id="ARBA00022777"/>
    </source>
</evidence>
<evidence type="ECO:0000313" key="9">
    <source>
        <dbReference type="EMBL" id="AWL09827.1"/>
    </source>
</evidence>
<gene>
    <name evidence="9" type="primary">galK</name>
    <name evidence="9" type="ORF">HME7025_01978</name>
</gene>
<protein>
    <submittedName>
        <fullName evidence="9">Galactokinase</fullName>
        <ecNumber evidence="9">2.7.1.6</ecNumber>
    </submittedName>
</protein>
<keyword evidence="3 9" id="KW-0418">Kinase</keyword>
<name>A0A2S2DYI8_9BACT</name>
<dbReference type="OrthoDB" id="1411003at2"/>
<dbReference type="InterPro" id="IPR014721">
    <property type="entry name" value="Ribsml_uS5_D2-typ_fold_subgr"/>
</dbReference>
<dbReference type="InterPro" id="IPR006206">
    <property type="entry name" value="Mevalonate/galactokinase"/>
</dbReference>
<dbReference type="PRINTS" id="PR00959">
    <property type="entry name" value="MEVGALKINASE"/>
</dbReference>
<keyword evidence="9" id="KW-0808">Transferase</keyword>
<dbReference type="AlphaFoldDB" id="A0A2S2DYI8"/>
<dbReference type="GO" id="GO:0005524">
    <property type="term" value="F:ATP binding"/>
    <property type="evidence" value="ECO:0007669"/>
    <property type="project" value="UniProtKB-KW"/>
</dbReference>
<keyword evidence="5" id="KW-0299">Galactose metabolism</keyword>
<dbReference type="Gene3D" id="3.30.230.10">
    <property type="match status" value="1"/>
</dbReference>
<dbReference type="InterPro" id="IPR020568">
    <property type="entry name" value="Ribosomal_Su5_D2-typ_SF"/>
</dbReference>
<dbReference type="InterPro" id="IPR000705">
    <property type="entry name" value="Galactokinase"/>
</dbReference>
<evidence type="ECO:0000313" key="10">
    <source>
        <dbReference type="Proteomes" id="UP000245468"/>
    </source>
</evidence>
<evidence type="ECO:0000256" key="1">
    <source>
        <dbReference type="ARBA" id="ARBA00006566"/>
    </source>
</evidence>
<dbReference type="Pfam" id="PF00288">
    <property type="entry name" value="GHMP_kinases_N"/>
    <property type="match status" value="1"/>
</dbReference>